<dbReference type="PANTHER" id="PTHR45180">
    <property type="entry name" value="OS01G0307686 PROTEIN"/>
    <property type="match status" value="1"/>
</dbReference>
<sequence>MAQLFIKQAKQYSVGRPSYPQELFHFIASKTLSHDLAWDVGTGSGQAAKSVPRLFLKYCSSNTKASLPDQLANIYKNVVATDTSPKQLEFAAKLPNIRYQCTPPSMSMAELQDNVGSESSFDLVTIAQAMHWFDLPTFYQQVKWVLKKPNGIIAAWCYTVPEVNPTVDSLFNRFYTIDAGPYWESPRALVDQKYETIHFPFEPVDGLEHNGPFRFSSEKVMDLESYFTYLRSWSAYQTAKEKGVELLTENVLEDFKRAWNEDGKFEKTVSFPIYLRIGKVGSSS</sequence>
<evidence type="ECO:0000313" key="2">
    <source>
        <dbReference type="Proteomes" id="UP000504604"/>
    </source>
</evidence>
<name>A0A6I9T6Y9_SESIN</name>
<dbReference type="InterPro" id="IPR029063">
    <property type="entry name" value="SAM-dependent_MTases_sf"/>
</dbReference>
<dbReference type="RefSeq" id="XP_011078956.2">
    <property type="nucleotide sequence ID" value="XM_011080654.2"/>
</dbReference>
<organism evidence="2 3">
    <name type="scientific">Sesamum indicum</name>
    <name type="common">Oriental sesame</name>
    <name type="synonym">Sesamum orientale</name>
    <dbReference type="NCBI Taxonomy" id="4182"/>
    <lineage>
        <taxon>Eukaryota</taxon>
        <taxon>Viridiplantae</taxon>
        <taxon>Streptophyta</taxon>
        <taxon>Embryophyta</taxon>
        <taxon>Tracheophyta</taxon>
        <taxon>Spermatophyta</taxon>
        <taxon>Magnoliopsida</taxon>
        <taxon>eudicotyledons</taxon>
        <taxon>Gunneridae</taxon>
        <taxon>Pentapetalae</taxon>
        <taxon>asterids</taxon>
        <taxon>lamiids</taxon>
        <taxon>Lamiales</taxon>
        <taxon>Pedaliaceae</taxon>
        <taxon>Sesamum</taxon>
    </lineage>
</organism>
<protein>
    <submittedName>
        <fullName evidence="3">Methyltransferase DDB_G0268948 isoform X1</fullName>
    </submittedName>
</protein>
<evidence type="ECO:0000313" key="3">
    <source>
        <dbReference type="RefSeq" id="XP_011078956.2"/>
    </source>
</evidence>
<dbReference type="Gramene" id="SIN_1023483.t">
    <property type="protein sequence ID" value="SIN_1023483.t"/>
    <property type="gene ID" value="SIN_1023483"/>
</dbReference>
<keyword evidence="2" id="KW-1185">Reference proteome</keyword>
<dbReference type="PANTHER" id="PTHR45180:SF1">
    <property type="entry name" value="OS01G0307686 PROTEIN"/>
    <property type="match status" value="1"/>
</dbReference>
<dbReference type="FunCoup" id="A0A6I9T6Y9">
    <property type="interactions" value="123"/>
</dbReference>
<dbReference type="AlphaFoldDB" id="A0A6I9T6Y9"/>
<dbReference type="GO" id="GO:0009820">
    <property type="term" value="P:alkaloid metabolic process"/>
    <property type="evidence" value="ECO:0007669"/>
    <property type="project" value="UniProtKB-KW"/>
</dbReference>
<dbReference type="OrthoDB" id="10027013at2759"/>
<evidence type="ECO:0000259" key="1">
    <source>
        <dbReference type="Pfam" id="PF08241"/>
    </source>
</evidence>
<accession>A0A6I9T6Y9</accession>
<feature type="domain" description="Methyltransferase type 11" evidence="1">
    <location>
        <begin position="69"/>
        <end position="153"/>
    </location>
</feature>
<gene>
    <name evidence="3" type="primary">LOC105162586</name>
</gene>
<dbReference type="Pfam" id="PF08241">
    <property type="entry name" value="Methyltransf_11"/>
    <property type="match status" value="1"/>
</dbReference>
<dbReference type="InterPro" id="IPR013216">
    <property type="entry name" value="Methyltransf_11"/>
</dbReference>
<dbReference type="InParanoid" id="A0A6I9T6Y9"/>
<reference evidence="3" key="1">
    <citation type="submission" date="2025-08" db="UniProtKB">
        <authorList>
            <consortium name="RefSeq"/>
        </authorList>
    </citation>
    <scope>IDENTIFICATION</scope>
</reference>
<dbReference type="Gene3D" id="3.40.50.150">
    <property type="entry name" value="Vaccinia Virus protein VP39"/>
    <property type="match status" value="1"/>
</dbReference>
<dbReference type="KEGG" id="sind:105162586"/>
<proteinExistence type="predicted"/>
<dbReference type="SUPFAM" id="SSF53335">
    <property type="entry name" value="S-adenosyl-L-methionine-dependent methyltransferases"/>
    <property type="match status" value="1"/>
</dbReference>
<dbReference type="Proteomes" id="UP000504604">
    <property type="component" value="Linkage group LG5"/>
</dbReference>
<dbReference type="GO" id="GO:0032259">
    <property type="term" value="P:methylation"/>
    <property type="evidence" value="ECO:0007669"/>
    <property type="project" value="UniProtKB-KW"/>
</dbReference>
<keyword evidence="3" id="KW-0489">Methyltransferase</keyword>
<keyword evidence="3" id="KW-0808">Transferase</keyword>
<dbReference type="GO" id="GO:0008757">
    <property type="term" value="F:S-adenosylmethionine-dependent methyltransferase activity"/>
    <property type="evidence" value="ECO:0007669"/>
    <property type="project" value="InterPro"/>
</dbReference>
<dbReference type="GeneID" id="105162586"/>